<evidence type="ECO:0000313" key="4">
    <source>
        <dbReference type="Proteomes" id="UP000248817"/>
    </source>
</evidence>
<evidence type="ECO:0000256" key="2">
    <source>
        <dbReference type="SAM" id="SignalP"/>
    </source>
</evidence>
<evidence type="ECO:0000256" key="1">
    <source>
        <dbReference type="SAM" id="MobiDB-lite"/>
    </source>
</evidence>
<accession>A0A2V5ICT0</accession>
<proteinExistence type="predicted"/>
<keyword evidence="2" id="KW-0732">Signal</keyword>
<feature type="region of interest" description="Disordered" evidence="1">
    <location>
        <begin position="36"/>
        <end position="63"/>
    </location>
</feature>
<sequence length="135" mass="14716">MRLTYIPPLILLSLLSLFLSLAEPLRSCDPNRDLALQDVSPVEGPPATGSNATDGRPADPDASAATTHCQNCANIKRVKPRFNGHCHPARSRGRMASHNCGNKGGRSYLCVRDGVAYCYSRQLSKLRMENGECFV</sequence>
<feature type="chain" id="PRO_5016156820" evidence="2">
    <location>
        <begin position="23"/>
        <end position="135"/>
    </location>
</feature>
<dbReference type="EMBL" id="KZ825475">
    <property type="protein sequence ID" value="PYI34588.1"/>
    <property type="molecule type" value="Genomic_DNA"/>
</dbReference>
<protein>
    <submittedName>
        <fullName evidence="3">Uncharacterized protein</fullName>
    </submittedName>
</protein>
<dbReference type="AlphaFoldDB" id="A0A2V5ICT0"/>
<name>A0A2V5ICT0_9EURO</name>
<organism evidence="3 4">
    <name type="scientific">Aspergillus indologenus CBS 114.80</name>
    <dbReference type="NCBI Taxonomy" id="1450541"/>
    <lineage>
        <taxon>Eukaryota</taxon>
        <taxon>Fungi</taxon>
        <taxon>Dikarya</taxon>
        <taxon>Ascomycota</taxon>
        <taxon>Pezizomycotina</taxon>
        <taxon>Eurotiomycetes</taxon>
        <taxon>Eurotiomycetidae</taxon>
        <taxon>Eurotiales</taxon>
        <taxon>Aspergillaceae</taxon>
        <taxon>Aspergillus</taxon>
        <taxon>Aspergillus subgen. Circumdati</taxon>
    </lineage>
</organism>
<reference evidence="3 4" key="1">
    <citation type="submission" date="2018-02" db="EMBL/GenBank/DDBJ databases">
        <title>The genomes of Aspergillus section Nigri reveals drivers in fungal speciation.</title>
        <authorList>
            <consortium name="DOE Joint Genome Institute"/>
            <person name="Vesth T.C."/>
            <person name="Nybo J."/>
            <person name="Theobald S."/>
            <person name="Brandl J."/>
            <person name="Frisvad J.C."/>
            <person name="Nielsen K.F."/>
            <person name="Lyhne E.K."/>
            <person name="Kogle M.E."/>
            <person name="Kuo A."/>
            <person name="Riley R."/>
            <person name="Clum A."/>
            <person name="Nolan M."/>
            <person name="Lipzen A."/>
            <person name="Salamov A."/>
            <person name="Henrissat B."/>
            <person name="Wiebenga A."/>
            <person name="De vries R.P."/>
            <person name="Grigoriev I.V."/>
            <person name="Mortensen U.H."/>
            <person name="Andersen M.R."/>
            <person name="Baker S.E."/>
        </authorList>
    </citation>
    <scope>NUCLEOTIDE SEQUENCE [LARGE SCALE GENOMIC DNA]</scope>
    <source>
        <strain evidence="3 4">CBS 114.80</strain>
    </source>
</reference>
<gene>
    <name evidence="3" type="ORF">BP00DRAFT_443629</name>
</gene>
<evidence type="ECO:0000313" key="3">
    <source>
        <dbReference type="EMBL" id="PYI34588.1"/>
    </source>
</evidence>
<feature type="signal peptide" evidence="2">
    <location>
        <begin position="1"/>
        <end position="22"/>
    </location>
</feature>
<dbReference type="Proteomes" id="UP000248817">
    <property type="component" value="Unassembled WGS sequence"/>
</dbReference>
<keyword evidence="4" id="KW-1185">Reference proteome</keyword>